<name>A0A9E6ULS2_9HYPH</name>
<organism evidence="7 8">
    <name type="scientific">Chenggangzhangella methanolivorans</name>
    <dbReference type="NCBI Taxonomy" id="1437009"/>
    <lineage>
        <taxon>Bacteria</taxon>
        <taxon>Pseudomonadati</taxon>
        <taxon>Pseudomonadota</taxon>
        <taxon>Alphaproteobacteria</taxon>
        <taxon>Hyphomicrobiales</taxon>
        <taxon>Methylopilaceae</taxon>
        <taxon>Chenggangzhangella</taxon>
    </lineage>
</organism>
<dbReference type="AlphaFoldDB" id="A0A9E6ULS2"/>
<dbReference type="Gene3D" id="3.50.50.60">
    <property type="entry name" value="FAD/NAD(P)-binding domain"/>
    <property type="match status" value="1"/>
</dbReference>
<dbReference type="PRINTS" id="PR00420">
    <property type="entry name" value="RNGMNOXGNASE"/>
</dbReference>
<dbReference type="Pfam" id="PF01494">
    <property type="entry name" value="FAD_binding_3"/>
    <property type="match status" value="1"/>
</dbReference>
<evidence type="ECO:0000256" key="2">
    <source>
        <dbReference type="ARBA" id="ARBA00022630"/>
    </source>
</evidence>
<dbReference type="KEGG" id="cmet:K6K41_21165"/>
<reference evidence="7" key="1">
    <citation type="submission" date="2021-08" db="EMBL/GenBank/DDBJ databases">
        <authorList>
            <person name="Zhang H."/>
            <person name="Xu M."/>
            <person name="Yu Z."/>
            <person name="Yang L."/>
            <person name="Cai Y."/>
        </authorList>
    </citation>
    <scope>NUCLEOTIDE SEQUENCE</scope>
    <source>
        <strain evidence="7">CHL1</strain>
    </source>
</reference>
<keyword evidence="3" id="KW-0274">FAD</keyword>
<proteinExistence type="predicted"/>
<evidence type="ECO:0000256" key="1">
    <source>
        <dbReference type="ARBA" id="ARBA00001974"/>
    </source>
</evidence>
<gene>
    <name evidence="7" type="ORF">K6K41_21165</name>
</gene>
<dbReference type="EMBL" id="CP081869">
    <property type="protein sequence ID" value="QZN99280.1"/>
    <property type="molecule type" value="Genomic_DNA"/>
</dbReference>
<accession>A0A9E6ULS2</accession>
<comment type="cofactor">
    <cofactor evidence="1">
        <name>FAD</name>
        <dbReference type="ChEBI" id="CHEBI:57692"/>
    </cofactor>
</comment>
<feature type="domain" description="FAD-binding" evidence="6">
    <location>
        <begin position="4"/>
        <end position="322"/>
    </location>
</feature>
<sequence length="391" mass="41666">MARLEIAVAGAGIGGLAAALFLARAGHRVVVVERFGSPRPVGSGLIVQPTGFSALEALGLGEAVAAHGRPIRRLFGEASGRTVLDVRYRALGREGLGVHRSALFGALLDAAQRQDGVTFETGFEIDRLERGADGRPSLVAKSGRVLGPFDAAIDAAGSRSPLSAGFSDRRRALAYGALWSDVAWPGAPFDETALEQRYEAARRMVGLLPIGRRFGEDAPLAAFFWSLKPAAYGQWRARGLEAWKDEVATLWPAAATAIANIQHPDELILATYGHHTLARPFGERFAVIGDAAHSTSPQLGQGANMALLDAEALGRAFAEARDPTEAAAAYAAARRGHVRLYQAFSRLFTPVYQSDSRLLPLLRDRLAAPLSRLPVVDRLLARLVAGEVGRG</sequence>
<keyword evidence="4" id="KW-0560">Oxidoreductase</keyword>
<evidence type="ECO:0000256" key="4">
    <source>
        <dbReference type="ARBA" id="ARBA00023002"/>
    </source>
</evidence>
<dbReference type="InterPro" id="IPR050493">
    <property type="entry name" value="FAD-dep_Monooxygenase_BioMet"/>
</dbReference>
<keyword evidence="2" id="KW-0285">Flavoprotein</keyword>
<evidence type="ECO:0000259" key="6">
    <source>
        <dbReference type="Pfam" id="PF01494"/>
    </source>
</evidence>
<dbReference type="Proteomes" id="UP000825701">
    <property type="component" value="Chromosome"/>
</dbReference>
<evidence type="ECO:0000256" key="3">
    <source>
        <dbReference type="ARBA" id="ARBA00022827"/>
    </source>
</evidence>
<dbReference type="RefSeq" id="WP_261402330.1">
    <property type="nucleotide sequence ID" value="NZ_CP081869.1"/>
</dbReference>
<evidence type="ECO:0000313" key="7">
    <source>
        <dbReference type="EMBL" id="QZN99280.1"/>
    </source>
</evidence>
<dbReference type="PANTHER" id="PTHR13789">
    <property type="entry name" value="MONOOXYGENASE"/>
    <property type="match status" value="1"/>
</dbReference>
<dbReference type="SUPFAM" id="SSF51905">
    <property type="entry name" value="FAD/NAD(P)-binding domain"/>
    <property type="match status" value="1"/>
</dbReference>
<dbReference type="InterPro" id="IPR036188">
    <property type="entry name" value="FAD/NAD-bd_sf"/>
</dbReference>
<protein>
    <submittedName>
        <fullName evidence="7">FAD-dependent monooxygenase</fullName>
    </submittedName>
</protein>
<dbReference type="GO" id="GO:0004497">
    <property type="term" value="F:monooxygenase activity"/>
    <property type="evidence" value="ECO:0007669"/>
    <property type="project" value="UniProtKB-KW"/>
</dbReference>
<evidence type="ECO:0000256" key="5">
    <source>
        <dbReference type="ARBA" id="ARBA00023033"/>
    </source>
</evidence>
<dbReference type="PANTHER" id="PTHR13789:SF318">
    <property type="entry name" value="GERANYLGERANYL DIPHOSPHATE REDUCTASE"/>
    <property type="match status" value="1"/>
</dbReference>
<dbReference type="InterPro" id="IPR002938">
    <property type="entry name" value="FAD-bd"/>
</dbReference>
<evidence type="ECO:0000313" key="8">
    <source>
        <dbReference type="Proteomes" id="UP000825701"/>
    </source>
</evidence>
<keyword evidence="8" id="KW-1185">Reference proteome</keyword>
<keyword evidence="5 7" id="KW-0503">Monooxygenase</keyword>
<dbReference type="GO" id="GO:0071949">
    <property type="term" value="F:FAD binding"/>
    <property type="evidence" value="ECO:0007669"/>
    <property type="project" value="InterPro"/>
</dbReference>